<feature type="repeat" description="ANK" evidence="3">
    <location>
        <begin position="150"/>
        <end position="182"/>
    </location>
</feature>
<dbReference type="PROSITE" id="PS50088">
    <property type="entry name" value="ANK_REPEAT"/>
    <property type="match status" value="2"/>
</dbReference>
<dbReference type="Gene3D" id="1.25.40.20">
    <property type="entry name" value="Ankyrin repeat-containing domain"/>
    <property type="match status" value="2"/>
</dbReference>
<accession>A0A6L9E9F1</accession>
<dbReference type="EMBL" id="WXYO01000002">
    <property type="protein sequence ID" value="NAS11244.1"/>
    <property type="molecule type" value="Genomic_DNA"/>
</dbReference>
<dbReference type="PANTHER" id="PTHR24171:SF8">
    <property type="entry name" value="BRCA1-ASSOCIATED RING DOMAIN PROTEIN 1"/>
    <property type="match status" value="1"/>
</dbReference>
<protein>
    <submittedName>
        <fullName evidence="4">Uncharacterized protein</fullName>
    </submittedName>
</protein>
<dbReference type="AlphaFoldDB" id="A0A6L9E9F1"/>
<gene>
    <name evidence="4" type="ORF">GTQ38_04480</name>
</gene>
<feature type="repeat" description="ANK" evidence="3">
    <location>
        <begin position="99"/>
        <end position="135"/>
    </location>
</feature>
<dbReference type="GO" id="GO:0004842">
    <property type="term" value="F:ubiquitin-protein transferase activity"/>
    <property type="evidence" value="ECO:0007669"/>
    <property type="project" value="TreeGrafter"/>
</dbReference>
<dbReference type="RefSeq" id="WP_161434283.1">
    <property type="nucleotide sequence ID" value="NZ_WXYO01000002.1"/>
</dbReference>
<dbReference type="InterPro" id="IPR002110">
    <property type="entry name" value="Ankyrin_rpt"/>
</dbReference>
<keyword evidence="5" id="KW-1185">Reference proteome</keyword>
<evidence type="ECO:0000256" key="2">
    <source>
        <dbReference type="ARBA" id="ARBA00023043"/>
    </source>
</evidence>
<dbReference type="InterPro" id="IPR036770">
    <property type="entry name" value="Ankyrin_rpt-contain_sf"/>
</dbReference>
<name>A0A6L9E9F1_9FLAO</name>
<dbReference type="GO" id="GO:0085020">
    <property type="term" value="P:protein K6-linked ubiquitination"/>
    <property type="evidence" value="ECO:0007669"/>
    <property type="project" value="TreeGrafter"/>
</dbReference>
<evidence type="ECO:0000313" key="4">
    <source>
        <dbReference type="EMBL" id="NAS11244.1"/>
    </source>
</evidence>
<sequence>MKSDQILAAISAGRTDFIFKLFELPEWKDLLHQGPVRLLQWLVYYDDLSAIRAVINKGGDLSSIDLNEELGNAAFFGHWKICDFLIGQGADVNAKVDKTAETPLHNATAKAGRPFYYYTVKLLVENGADVNVKTISGIETGAFMRDVRTAGETPLHRAAAYADERTIAYLLDHGADKQARDAYGDSPLSWASRHLRPGSILSLLAFGEHRIGEGHVEKNTSDHGQGWGNAMDWNLFGDYLPENTSQ</sequence>
<evidence type="ECO:0000313" key="5">
    <source>
        <dbReference type="Proteomes" id="UP000475249"/>
    </source>
</evidence>
<dbReference type="SMART" id="SM00248">
    <property type="entry name" value="ANK"/>
    <property type="match status" value="4"/>
</dbReference>
<reference evidence="4 5" key="1">
    <citation type="submission" date="2020-01" db="EMBL/GenBank/DDBJ databases">
        <title>Bacteria diversity of Porities sp.</title>
        <authorList>
            <person name="Wang G."/>
        </authorList>
    </citation>
    <scope>NUCLEOTIDE SEQUENCE [LARGE SCALE GENOMIC DNA]</scope>
    <source>
        <strain evidence="4 5">R33</strain>
    </source>
</reference>
<dbReference type="PANTHER" id="PTHR24171">
    <property type="entry name" value="ANKYRIN REPEAT DOMAIN-CONTAINING PROTEIN 39-RELATED"/>
    <property type="match status" value="1"/>
</dbReference>
<proteinExistence type="predicted"/>
<organism evidence="4 5">
    <name type="scientific">Poritiphilus flavus</name>
    <dbReference type="NCBI Taxonomy" id="2697053"/>
    <lineage>
        <taxon>Bacteria</taxon>
        <taxon>Pseudomonadati</taxon>
        <taxon>Bacteroidota</taxon>
        <taxon>Flavobacteriia</taxon>
        <taxon>Flavobacteriales</taxon>
        <taxon>Flavobacteriaceae</taxon>
        <taxon>Poritiphilus</taxon>
    </lineage>
</organism>
<dbReference type="PROSITE" id="PS50297">
    <property type="entry name" value="ANK_REP_REGION"/>
    <property type="match status" value="2"/>
</dbReference>
<comment type="caution">
    <text evidence="4">The sequence shown here is derived from an EMBL/GenBank/DDBJ whole genome shotgun (WGS) entry which is preliminary data.</text>
</comment>
<keyword evidence="1" id="KW-0677">Repeat</keyword>
<dbReference type="SUPFAM" id="SSF48403">
    <property type="entry name" value="Ankyrin repeat"/>
    <property type="match status" value="1"/>
</dbReference>
<keyword evidence="2 3" id="KW-0040">ANK repeat</keyword>
<dbReference type="Proteomes" id="UP000475249">
    <property type="component" value="Unassembled WGS sequence"/>
</dbReference>
<evidence type="ECO:0000256" key="3">
    <source>
        <dbReference type="PROSITE-ProRule" id="PRU00023"/>
    </source>
</evidence>
<dbReference type="Pfam" id="PF12796">
    <property type="entry name" value="Ank_2"/>
    <property type="match status" value="2"/>
</dbReference>
<evidence type="ECO:0000256" key="1">
    <source>
        <dbReference type="ARBA" id="ARBA00022737"/>
    </source>
</evidence>